<dbReference type="Proteomes" id="UP000278031">
    <property type="component" value="Unassembled WGS sequence"/>
</dbReference>
<dbReference type="EMBL" id="QMWP01000116">
    <property type="protein sequence ID" value="RLG69713.1"/>
    <property type="molecule type" value="Genomic_DNA"/>
</dbReference>
<dbReference type="Gene3D" id="3.40.50.300">
    <property type="entry name" value="P-loop containing nucleotide triphosphate hydrolases"/>
    <property type="match status" value="2"/>
</dbReference>
<protein>
    <recommendedName>
        <fullName evidence="3">DEAD/DEAH box helicase family protein</fullName>
    </recommendedName>
</protein>
<accession>A0A497JFN7</accession>
<sequence length="222" mass="25073">MLGQWEKRGKSVGIQILGLTNQTKYVNIVAIGQDVVFDEAHHCHDETKTWKRVARMSHACRNVWALTATLTPQAADLLARAGFKVQRLVDGKRFCRVVPLERDARRVVEFVRRHSAGGMGLILTRLKKDVSKYVALGAAWWKPRQEMPQARIVVGTYALLVEGVHPPNLKCLVLAAPLRSEVWLVQALGRARQESCRAVGVVGREFYRRIKEIARKLGFKTI</sequence>
<evidence type="ECO:0008006" key="3">
    <source>
        <dbReference type="Google" id="ProtNLM"/>
    </source>
</evidence>
<organism evidence="1 2">
    <name type="scientific">Candidatus Iainarchaeum sp</name>
    <dbReference type="NCBI Taxonomy" id="3101447"/>
    <lineage>
        <taxon>Archaea</taxon>
        <taxon>Candidatus Iainarchaeota</taxon>
        <taxon>Candidatus Iainarchaeia</taxon>
        <taxon>Candidatus Iainarchaeales</taxon>
        <taxon>Candidatus Iainarchaeaceae</taxon>
        <taxon>Candidatus Iainarchaeum</taxon>
    </lineage>
</organism>
<evidence type="ECO:0000313" key="1">
    <source>
        <dbReference type="EMBL" id="RLG69713.1"/>
    </source>
</evidence>
<proteinExistence type="predicted"/>
<comment type="caution">
    <text evidence="1">The sequence shown here is derived from an EMBL/GenBank/DDBJ whole genome shotgun (WGS) entry which is preliminary data.</text>
</comment>
<gene>
    <name evidence="1" type="ORF">DRO04_03000</name>
</gene>
<dbReference type="SUPFAM" id="SSF52540">
    <property type="entry name" value="P-loop containing nucleoside triphosphate hydrolases"/>
    <property type="match status" value="1"/>
</dbReference>
<name>A0A497JFN7_9ARCH</name>
<dbReference type="AlphaFoldDB" id="A0A497JFN7"/>
<dbReference type="InterPro" id="IPR027417">
    <property type="entry name" value="P-loop_NTPase"/>
</dbReference>
<reference evidence="1 2" key="1">
    <citation type="submission" date="2018-06" db="EMBL/GenBank/DDBJ databases">
        <title>Extensive metabolic versatility and redundancy in microbially diverse, dynamic hydrothermal sediments.</title>
        <authorList>
            <person name="Dombrowski N."/>
            <person name="Teske A."/>
            <person name="Baker B.J."/>
        </authorList>
    </citation>
    <scope>NUCLEOTIDE SEQUENCE [LARGE SCALE GENOMIC DNA]</scope>
    <source>
        <strain evidence="1">B51_G17</strain>
    </source>
</reference>
<evidence type="ECO:0000313" key="2">
    <source>
        <dbReference type="Proteomes" id="UP000278031"/>
    </source>
</evidence>